<protein>
    <submittedName>
        <fullName evidence="7">EamA family transporter</fullName>
    </submittedName>
</protein>
<evidence type="ECO:0000256" key="2">
    <source>
        <dbReference type="ARBA" id="ARBA00022692"/>
    </source>
</evidence>
<evidence type="ECO:0000256" key="3">
    <source>
        <dbReference type="ARBA" id="ARBA00022989"/>
    </source>
</evidence>
<evidence type="ECO:0000256" key="4">
    <source>
        <dbReference type="ARBA" id="ARBA00023136"/>
    </source>
</evidence>
<feature type="transmembrane region" description="Helical" evidence="5">
    <location>
        <begin position="37"/>
        <end position="55"/>
    </location>
</feature>
<keyword evidence="4 5" id="KW-0472">Membrane</keyword>
<evidence type="ECO:0000256" key="1">
    <source>
        <dbReference type="ARBA" id="ARBA00004141"/>
    </source>
</evidence>
<evidence type="ECO:0000256" key="5">
    <source>
        <dbReference type="SAM" id="Phobius"/>
    </source>
</evidence>
<dbReference type="SUPFAM" id="SSF103481">
    <property type="entry name" value="Multidrug resistance efflux transporter EmrE"/>
    <property type="match status" value="2"/>
</dbReference>
<name>A0A2U8FCY2_9HELI</name>
<dbReference type="KEGG" id="had:CDV25_03930"/>
<feature type="transmembrane region" description="Helical" evidence="5">
    <location>
        <begin position="7"/>
        <end position="25"/>
    </location>
</feature>
<dbReference type="RefSeq" id="WP_108910869.1">
    <property type="nucleotide sequence ID" value="NZ_CP021886.1"/>
</dbReference>
<dbReference type="OrthoDB" id="5338756at2"/>
<dbReference type="InterPro" id="IPR037185">
    <property type="entry name" value="EmrE-like"/>
</dbReference>
<feature type="transmembrane region" description="Helical" evidence="5">
    <location>
        <begin position="271"/>
        <end position="289"/>
    </location>
</feature>
<feature type="transmembrane region" description="Helical" evidence="5">
    <location>
        <begin position="246"/>
        <end position="265"/>
    </location>
</feature>
<keyword evidence="3 5" id="KW-1133">Transmembrane helix</keyword>
<feature type="domain" description="EamA" evidence="6">
    <location>
        <begin position="7"/>
        <end position="137"/>
    </location>
</feature>
<evidence type="ECO:0000313" key="7">
    <source>
        <dbReference type="EMBL" id="AWI34014.1"/>
    </source>
</evidence>
<evidence type="ECO:0000259" key="6">
    <source>
        <dbReference type="Pfam" id="PF00892"/>
    </source>
</evidence>
<dbReference type="Pfam" id="PF00892">
    <property type="entry name" value="EamA"/>
    <property type="match status" value="1"/>
</dbReference>
<reference evidence="7 8" key="1">
    <citation type="submission" date="2017-06" db="EMBL/GenBank/DDBJ databases">
        <title>Complete genome of Helicobacter apodemus.</title>
        <authorList>
            <person name="Cho S."/>
        </authorList>
    </citation>
    <scope>NUCLEOTIDE SEQUENCE [LARGE SCALE GENOMIC DNA]</scope>
    <source>
        <strain evidence="8">SNUVETPUB-15-01</strain>
    </source>
</reference>
<feature type="transmembrane region" description="Helical" evidence="5">
    <location>
        <begin position="217"/>
        <end position="234"/>
    </location>
</feature>
<feature type="transmembrane region" description="Helical" evidence="5">
    <location>
        <begin position="92"/>
        <end position="113"/>
    </location>
</feature>
<feature type="transmembrane region" description="Helical" evidence="5">
    <location>
        <begin position="67"/>
        <end position="86"/>
    </location>
</feature>
<dbReference type="Proteomes" id="UP000244890">
    <property type="component" value="Chromosome"/>
</dbReference>
<comment type="subcellular location">
    <subcellularLocation>
        <location evidence="1">Membrane</location>
        <topology evidence="1">Multi-pass membrane protein</topology>
    </subcellularLocation>
</comment>
<keyword evidence="2 5" id="KW-0812">Transmembrane</keyword>
<dbReference type="Gene3D" id="1.10.3730.20">
    <property type="match status" value="1"/>
</dbReference>
<feature type="transmembrane region" description="Helical" evidence="5">
    <location>
        <begin position="177"/>
        <end position="197"/>
    </location>
</feature>
<dbReference type="AlphaFoldDB" id="A0A2U8FCY2"/>
<dbReference type="PANTHER" id="PTHR22911">
    <property type="entry name" value="ACYL-MALONYL CONDENSING ENZYME-RELATED"/>
    <property type="match status" value="1"/>
</dbReference>
<feature type="transmembrane region" description="Helical" evidence="5">
    <location>
        <begin position="142"/>
        <end position="165"/>
    </location>
</feature>
<feature type="transmembrane region" description="Helical" evidence="5">
    <location>
        <begin position="120"/>
        <end position="136"/>
    </location>
</feature>
<dbReference type="EMBL" id="CP021886">
    <property type="protein sequence ID" value="AWI34014.1"/>
    <property type="molecule type" value="Genomic_DNA"/>
</dbReference>
<dbReference type="InterPro" id="IPR000620">
    <property type="entry name" value="EamA_dom"/>
</dbReference>
<sequence>MRQESEAILSILFAGFLFTLMGMFVKVLTPNLPAMEIVFARNFFGLIWVMVALWFNPPKMQQGGKPFVLLFRGFAGGSAMMAYFYNMSVMPLGTAFAFSATSPIFLALLGVIFTHQKVSLKVWIAIFIGFFGILLISNPTSISLSFSGLILGIYSGLGAALAYLSIAKLSKAYDTRVIIASLMLSGSILPLFTQLIPYEIYPIALFERFVMPTLWEWILILGLGVVSTYAQIYLTKAYSMGNPPIIGAMSYMTIFMATFAGILLGDKVPNIFVVIGMLLIVLGGSLAAFGKK</sequence>
<dbReference type="GO" id="GO:0016020">
    <property type="term" value="C:membrane"/>
    <property type="evidence" value="ECO:0007669"/>
    <property type="project" value="UniProtKB-SubCell"/>
</dbReference>
<dbReference type="PANTHER" id="PTHR22911:SF6">
    <property type="entry name" value="SOLUTE CARRIER FAMILY 35 MEMBER G1"/>
    <property type="match status" value="1"/>
</dbReference>
<organism evidence="7 8">
    <name type="scientific">Helicobacter apodemus</name>
    <dbReference type="NCBI Taxonomy" id="135569"/>
    <lineage>
        <taxon>Bacteria</taxon>
        <taxon>Pseudomonadati</taxon>
        <taxon>Campylobacterota</taxon>
        <taxon>Epsilonproteobacteria</taxon>
        <taxon>Campylobacterales</taxon>
        <taxon>Helicobacteraceae</taxon>
        <taxon>Helicobacter</taxon>
    </lineage>
</organism>
<proteinExistence type="predicted"/>
<accession>A0A2U8FCY2</accession>
<evidence type="ECO:0000313" key="8">
    <source>
        <dbReference type="Proteomes" id="UP000244890"/>
    </source>
</evidence>
<gene>
    <name evidence="7" type="ORF">CDV25_03930</name>
</gene>